<protein>
    <recommendedName>
        <fullName evidence="2">DH domain-containing protein</fullName>
    </recommendedName>
</protein>
<dbReference type="AlphaFoldDB" id="A0AAN6I1E7"/>
<sequence>MSLIDADTNTSKLETNEEKEKHLSDNLTLASVNDSTSEVENYDSKPLAALDYIDLRFDSTSSITMNTSAPLDPSSGLEMESLGGPETCLLTPVTPVKKTSSSAFKRSFTRQKQIKELLNTEEVYVKSLKVLKEVYVSYLGASEPIPLFFENFARVVDSLLQEHTRFLKGLVSLYHEWIKSGNSAETSRLSIHSPMFETHVPKSEDLCYLEKIIDWIHDNSISVPTYSAYCQLVPKVIVFAEAKNVHQYNTSSIVIYNDYMVEHQDVASSYFLQQQLDIRFISLVQMPTNRISRYRLIVDSLLQKSKGDIDPGMNNKLESCVKHIADKCTQINNYVGRCEKIELASQKLKNMLCGSLKRISDDPYFFDNMGDVIIVAAFATVWSHQETIKYEYFGSILCDSHLVLVRPYKHRQLGVKMIIPVSSIFNIQDSDLGAKGLLFTIYPHCFKIQFEFNFKQFEIVAILPSESEKQVWLEKLRGVSAKWRVNIGSQDFAYSFFKRKHRMHRSELEKFRFRSFIPDDITPFREKSHGQFFALEASVRQFSINHYTPYPDESLRRDRYSSHNVVVTIKKEDRVRVEKSLGDLWASEIPKTTAPLTRSISDFSLRKKLSISSISSVGNQNCQSSGPRSSSLMRGGRGSTRLSTSASMRNLAHTLGNMRSTDEKDEAVCTDTETYADHTISGSGSIRKSFSFKKLFKSLSVHSNMSELENTNSR</sequence>
<dbReference type="Pfam" id="PF00621">
    <property type="entry name" value="RhoGEF"/>
    <property type="match status" value="1"/>
</dbReference>
<dbReference type="Gene3D" id="1.20.900.10">
    <property type="entry name" value="Dbl homology (DH) domain"/>
    <property type="match status" value="1"/>
</dbReference>
<comment type="caution">
    <text evidence="3">The sequence shown here is derived from an EMBL/GenBank/DDBJ whole genome shotgun (WGS) entry which is preliminary data.</text>
</comment>
<dbReference type="Proteomes" id="UP000738402">
    <property type="component" value="Unassembled WGS sequence"/>
</dbReference>
<dbReference type="GO" id="GO:0005085">
    <property type="term" value="F:guanyl-nucleotide exchange factor activity"/>
    <property type="evidence" value="ECO:0007669"/>
    <property type="project" value="InterPro"/>
</dbReference>
<feature type="compositionally biased region" description="Basic and acidic residues" evidence="1">
    <location>
        <begin position="14"/>
        <end position="24"/>
    </location>
</feature>
<feature type="region of interest" description="Disordered" evidence="1">
    <location>
        <begin position="1"/>
        <end position="24"/>
    </location>
</feature>
<reference evidence="3" key="1">
    <citation type="journal article" date="2021" name="G3 (Bethesda)">
        <title>Genomic diversity, chromosomal rearrangements, and interspecies hybridization in the ogataea polymorpha species complex.</title>
        <authorList>
            <person name="Hanson S.J."/>
            <person name="Cinneide E.O."/>
            <person name="Salzberg L.I."/>
            <person name="Wolfe K.H."/>
            <person name="McGowan J."/>
            <person name="Fitzpatrick D.A."/>
            <person name="Matlin K."/>
        </authorList>
    </citation>
    <scope>NUCLEOTIDE SEQUENCE</scope>
    <source>
        <strain evidence="3">83-405-1</strain>
    </source>
</reference>
<evidence type="ECO:0000313" key="3">
    <source>
        <dbReference type="EMBL" id="KAG7729149.1"/>
    </source>
</evidence>
<proteinExistence type="predicted"/>
<gene>
    <name evidence="3" type="ORF">KL933_001375</name>
</gene>
<evidence type="ECO:0000256" key="1">
    <source>
        <dbReference type="SAM" id="MobiDB-lite"/>
    </source>
</evidence>
<name>A0AAN6I1E7_9ASCO</name>
<dbReference type="InterPro" id="IPR035899">
    <property type="entry name" value="DBL_dom_sf"/>
</dbReference>
<organism evidence="3 4">
    <name type="scientific">Ogataea haglerorum</name>
    <dbReference type="NCBI Taxonomy" id="1937702"/>
    <lineage>
        <taxon>Eukaryota</taxon>
        <taxon>Fungi</taxon>
        <taxon>Dikarya</taxon>
        <taxon>Ascomycota</taxon>
        <taxon>Saccharomycotina</taxon>
        <taxon>Pichiomycetes</taxon>
        <taxon>Pichiales</taxon>
        <taxon>Pichiaceae</taxon>
        <taxon>Ogataea</taxon>
    </lineage>
</organism>
<accession>A0AAN6I1E7</accession>
<evidence type="ECO:0000313" key="4">
    <source>
        <dbReference type="Proteomes" id="UP000738402"/>
    </source>
</evidence>
<dbReference type="PROSITE" id="PS50010">
    <property type="entry name" value="DH_2"/>
    <property type="match status" value="1"/>
</dbReference>
<feature type="compositionally biased region" description="Low complexity" evidence="1">
    <location>
        <begin position="624"/>
        <end position="645"/>
    </location>
</feature>
<dbReference type="SUPFAM" id="SSF48065">
    <property type="entry name" value="DBL homology domain (DH-domain)"/>
    <property type="match status" value="1"/>
</dbReference>
<dbReference type="InterPro" id="IPR000219">
    <property type="entry name" value="DH_dom"/>
</dbReference>
<evidence type="ECO:0000259" key="2">
    <source>
        <dbReference type="PROSITE" id="PS50010"/>
    </source>
</evidence>
<feature type="region of interest" description="Disordered" evidence="1">
    <location>
        <begin position="616"/>
        <end position="645"/>
    </location>
</feature>
<dbReference type="EMBL" id="JAHLUH010000003">
    <property type="protein sequence ID" value="KAG7729149.1"/>
    <property type="molecule type" value="Genomic_DNA"/>
</dbReference>
<feature type="domain" description="DH" evidence="2">
    <location>
        <begin position="109"/>
        <end position="334"/>
    </location>
</feature>